<keyword evidence="2" id="KW-1185">Reference proteome</keyword>
<proteinExistence type="predicted"/>
<name>A0AAE1GUS8_9NEOP</name>
<gene>
    <name evidence="1" type="ORF">KUF71_019755</name>
</gene>
<accession>A0AAE1GUS8</accession>
<sequence>MAHRGQHFIIDYDEKQSKQLLPKKMKRIIFDTSFDHHDSTLRRDSQGKDVKGEDVCSLQLGSARGRALAVAMSFSCTSIRPQV</sequence>
<dbReference type="Proteomes" id="UP001219518">
    <property type="component" value="Unassembled WGS sequence"/>
</dbReference>
<evidence type="ECO:0000313" key="1">
    <source>
        <dbReference type="EMBL" id="KAK3909746.1"/>
    </source>
</evidence>
<dbReference type="AlphaFoldDB" id="A0AAE1GUS8"/>
<reference evidence="1" key="1">
    <citation type="submission" date="2021-07" db="EMBL/GenBank/DDBJ databases">
        <authorList>
            <person name="Catto M.A."/>
            <person name="Jacobson A."/>
            <person name="Kennedy G."/>
            <person name="Labadie P."/>
            <person name="Hunt B.G."/>
            <person name="Srinivasan R."/>
        </authorList>
    </citation>
    <scope>NUCLEOTIDE SEQUENCE</scope>
    <source>
        <strain evidence="1">PL_HMW_Pooled</strain>
        <tissue evidence="1">Head</tissue>
    </source>
</reference>
<protein>
    <submittedName>
        <fullName evidence="1">Octanoyltransferase</fullName>
    </submittedName>
</protein>
<organism evidence="1 2">
    <name type="scientific">Frankliniella fusca</name>
    <dbReference type="NCBI Taxonomy" id="407009"/>
    <lineage>
        <taxon>Eukaryota</taxon>
        <taxon>Metazoa</taxon>
        <taxon>Ecdysozoa</taxon>
        <taxon>Arthropoda</taxon>
        <taxon>Hexapoda</taxon>
        <taxon>Insecta</taxon>
        <taxon>Pterygota</taxon>
        <taxon>Neoptera</taxon>
        <taxon>Paraneoptera</taxon>
        <taxon>Thysanoptera</taxon>
        <taxon>Terebrantia</taxon>
        <taxon>Thripoidea</taxon>
        <taxon>Thripidae</taxon>
        <taxon>Frankliniella</taxon>
    </lineage>
</organism>
<reference evidence="1" key="2">
    <citation type="journal article" date="2023" name="BMC Genomics">
        <title>Pest status, molecular evolution, and epigenetic factors derived from the genome assembly of Frankliniella fusca, a thysanopteran phytovirus vector.</title>
        <authorList>
            <person name="Catto M.A."/>
            <person name="Labadie P.E."/>
            <person name="Jacobson A.L."/>
            <person name="Kennedy G.G."/>
            <person name="Srinivasan R."/>
            <person name="Hunt B.G."/>
        </authorList>
    </citation>
    <scope>NUCLEOTIDE SEQUENCE</scope>
    <source>
        <strain evidence="1">PL_HMW_Pooled</strain>
    </source>
</reference>
<dbReference type="EMBL" id="JAHWGI010000117">
    <property type="protein sequence ID" value="KAK3909746.1"/>
    <property type="molecule type" value="Genomic_DNA"/>
</dbReference>
<comment type="caution">
    <text evidence="1">The sequence shown here is derived from an EMBL/GenBank/DDBJ whole genome shotgun (WGS) entry which is preliminary data.</text>
</comment>
<evidence type="ECO:0000313" key="2">
    <source>
        <dbReference type="Proteomes" id="UP001219518"/>
    </source>
</evidence>